<dbReference type="Proteomes" id="UP001168821">
    <property type="component" value="Unassembled WGS sequence"/>
</dbReference>
<evidence type="ECO:0000313" key="2">
    <source>
        <dbReference type="Proteomes" id="UP001168821"/>
    </source>
</evidence>
<protein>
    <submittedName>
        <fullName evidence="1">Uncharacterized protein</fullName>
    </submittedName>
</protein>
<keyword evidence="2" id="KW-1185">Reference proteome</keyword>
<proteinExistence type="predicted"/>
<gene>
    <name evidence="1" type="ORF">Zmor_020078</name>
</gene>
<name>A0AA38M9L1_9CUCU</name>
<evidence type="ECO:0000313" key="1">
    <source>
        <dbReference type="EMBL" id="KAJ3648264.1"/>
    </source>
</evidence>
<sequence length="94" mass="10464">MEARTRFSCEICTSGAVWGLPAAAGRRRPTPPTPWARCKFGHLWRGPGHLPLNRDLKLPLDRRRNLLSIVCMLDIRVTCGLLDSISESGIVGLR</sequence>
<accession>A0AA38M9L1</accession>
<comment type="caution">
    <text evidence="1">The sequence shown here is derived from an EMBL/GenBank/DDBJ whole genome shotgun (WGS) entry which is preliminary data.</text>
</comment>
<dbReference type="AlphaFoldDB" id="A0AA38M9L1"/>
<organism evidence="1 2">
    <name type="scientific">Zophobas morio</name>
    <dbReference type="NCBI Taxonomy" id="2755281"/>
    <lineage>
        <taxon>Eukaryota</taxon>
        <taxon>Metazoa</taxon>
        <taxon>Ecdysozoa</taxon>
        <taxon>Arthropoda</taxon>
        <taxon>Hexapoda</taxon>
        <taxon>Insecta</taxon>
        <taxon>Pterygota</taxon>
        <taxon>Neoptera</taxon>
        <taxon>Endopterygota</taxon>
        <taxon>Coleoptera</taxon>
        <taxon>Polyphaga</taxon>
        <taxon>Cucujiformia</taxon>
        <taxon>Tenebrionidae</taxon>
        <taxon>Zophobas</taxon>
    </lineage>
</organism>
<reference evidence="1" key="1">
    <citation type="journal article" date="2023" name="G3 (Bethesda)">
        <title>Whole genome assemblies of Zophobas morio and Tenebrio molitor.</title>
        <authorList>
            <person name="Kaur S."/>
            <person name="Stinson S.A."/>
            <person name="diCenzo G.C."/>
        </authorList>
    </citation>
    <scope>NUCLEOTIDE SEQUENCE</scope>
    <source>
        <strain evidence="1">QUZm001</strain>
    </source>
</reference>
<dbReference type="EMBL" id="JALNTZ010000006">
    <property type="protein sequence ID" value="KAJ3648264.1"/>
    <property type="molecule type" value="Genomic_DNA"/>
</dbReference>